<dbReference type="SMART" id="SM00220">
    <property type="entry name" value="S_TKc"/>
    <property type="match status" value="1"/>
</dbReference>
<evidence type="ECO:0000256" key="15">
    <source>
        <dbReference type="ARBA" id="ARBA00048679"/>
    </source>
</evidence>
<dbReference type="EMBL" id="AZGZ01000007">
    <property type="protein sequence ID" value="KZZ94080.1"/>
    <property type="molecule type" value="Genomic_DNA"/>
</dbReference>
<dbReference type="PANTHER" id="PTHR48012">
    <property type="entry name" value="STERILE20-LIKE KINASE, ISOFORM B-RELATED"/>
    <property type="match status" value="1"/>
</dbReference>
<dbReference type="AlphaFoldDB" id="A0A166P2X6"/>
<dbReference type="FunFam" id="1.10.510.10:FF:000411">
    <property type="entry name" value="Probable Ste20-like kinase Don3"/>
    <property type="match status" value="1"/>
</dbReference>
<feature type="compositionally biased region" description="Basic and acidic residues" evidence="17">
    <location>
        <begin position="509"/>
        <end position="526"/>
    </location>
</feature>
<name>A0A166P2X6_9EURO</name>
<keyword evidence="6" id="KW-0723">Serine/threonine-protein kinase</keyword>
<evidence type="ECO:0000256" key="5">
    <source>
        <dbReference type="ARBA" id="ARBA00022490"/>
    </source>
</evidence>
<keyword evidence="10 16" id="KW-0547">Nucleotide-binding</keyword>
<dbReference type="GO" id="GO:0046872">
    <property type="term" value="F:metal ion binding"/>
    <property type="evidence" value="ECO:0007669"/>
    <property type="project" value="UniProtKB-KW"/>
</dbReference>
<dbReference type="InterPro" id="IPR000719">
    <property type="entry name" value="Prot_kinase_dom"/>
</dbReference>
<keyword evidence="11 19" id="KW-0418">Kinase</keyword>
<dbReference type="InterPro" id="IPR050629">
    <property type="entry name" value="STE20/SPS1-PAK"/>
</dbReference>
<protein>
    <recommendedName>
        <fullName evidence="4">non-specific serine/threonine protein kinase</fullName>
        <ecNumber evidence="4">2.7.11.1</ecNumber>
    </recommendedName>
</protein>
<comment type="caution">
    <text evidence="19">The sequence shown here is derived from an EMBL/GenBank/DDBJ whole genome shotgun (WGS) entry which is preliminary data.</text>
</comment>
<evidence type="ECO:0000256" key="11">
    <source>
        <dbReference type="ARBA" id="ARBA00022777"/>
    </source>
</evidence>
<dbReference type="PANTHER" id="PTHR48012:SF10">
    <property type="entry name" value="FI20177P1"/>
    <property type="match status" value="1"/>
</dbReference>
<comment type="cofactor">
    <cofactor evidence="1">
        <name>Mg(2+)</name>
        <dbReference type="ChEBI" id="CHEBI:18420"/>
    </cofactor>
</comment>
<dbReference type="GO" id="GO:0004674">
    <property type="term" value="F:protein serine/threonine kinase activity"/>
    <property type="evidence" value="ECO:0007669"/>
    <property type="project" value="UniProtKB-KW"/>
</dbReference>
<dbReference type="Gene3D" id="1.10.510.10">
    <property type="entry name" value="Transferase(Phosphotransferase) domain 1"/>
    <property type="match status" value="1"/>
</dbReference>
<feature type="compositionally biased region" description="Low complexity" evidence="17">
    <location>
        <begin position="657"/>
        <end position="686"/>
    </location>
</feature>
<evidence type="ECO:0000256" key="16">
    <source>
        <dbReference type="PROSITE-ProRule" id="PRU10141"/>
    </source>
</evidence>
<evidence type="ECO:0000256" key="14">
    <source>
        <dbReference type="ARBA" id="ARBA00047899"/>
    </source>
</evidence>
<evidence type="ECO:0000313" key="20">
    <source>
        <dbReference type="Proteomes" id="UP000242877"/>
    </source>
</evidence>
<reference evidence="19 20" key="1">
    <citation type="journal article" date="2016" name="Genome Biol. Evol.">
        <title>Divergent and convergent evolution of fungal pathogenicity.</title>
        <authorList>
            <person name="Shang Y."/>
            <person name="Xiao G."/>
            <person name="Zheng P."/>
            <person name="Cen K."/>
            <person name="Zhan S."/>
            <person name="Wang C."/>
        </authorList>
    </citation>
    <scope>NUCLEOTIDE SEQUENCE [LARGE SCALE GENOMIC DNA]</scope>
    <source>
        <strain evidence="19 20">ARSEF 7405</strain>
    </source>
</reference>
<feature type="compositionally biased region" description="Polar residues" evidence="17">
    <location>
        <begin position="754"/>
        <end position="772"/>
    </location>
</feature>
<dbReference type="PROSITE" id="PS00107">
    <property type="entry name" value="PROTEIN_KINASE_ATP"/>
    <property type="match status" value="1"/>
</dbReference>
<feature type="compositionally biased region" description="Polar residues" evidence="17">
    <location>
        <begin position="453"/>
        <end position="477"/>
    </location>
</feature>
<evidence type="ECO:0000256" key="10">
    <source>
        <dbReference type="ARBA" id="ARBA00022741"/>
    </source>
</evidence>
<feature type="compositionally biased region" description="Low complexity" evidence="17">
    <location>
        <begin position="400"/>
        <end position="409"/>
    </location>
</feature>
<keyword evidence="9" id="KW-0479">Metal-binding</keyword>
<evidence type="ECO:0000256" key="6">
    <source>
        <dbReference type="ARBA" id="ARBA00022527"/>
    </source>
</evidence>
<feature type="compositionally biased region" description="Basic and acidic residues" evidence="17">
    <location>
        <begin position="298"/>
        <end position="308"/>
    </location>
</feature>
<evidence type="ECO:0000256" key="4">
    <source>
        <dbReference type="ARBA" id="ARBA00012513"/>
    </source>
</evidence>
<comment type="subcellular location">
    <subcellularLocation>
        <location evidence="2">Cytoplasm</location>
    </subcellularLocation>
</comment>
<feature type="region of interest" description="Disordered" evidence="17">
    <location>
        <begin position="286"/>
        <end position="789"/>
    </location>
</feature>
<feature type="compositionally biased region" description="Polar residues" evidence="17">
    <location>
        <begin position="370"/>
        <end position="386"/>
    </location>
</feature>
<dbReference type="InterPro" id="IPR011009">
    <property type="entry name" value="Kinase-like_dom_sf"/>
</dbReference>
<sequence>MGAAIDPEELYTKQSCIGGGSFGKVYKGVDKRTGQAVAIKVIDVEKADDEVEDIISEISILSELNSPYVTKYRGSYLKGSDLWIIMEFCAGGSCCDLMKPGPIAEEYIMIILRELLLGLEYLHGDKKLHRDIKAANVLLTANGQVKLADFGVSSQLSATMSKKNTFVGTPFWMAPEVIKQSGYDHKADIWSLGITAIELAQGEPPYADIHPMKVLFLIPKNPPPTLHGPQYSRGLISFIEQCLKKDPRERPSAKELLKHPYLKRAKKRTYLTELIERYERWKITHPKQAKEDEEDDRDTERQRKPAPKDEDDDDDLWDFGTVKPAKQQGQPRHMSSQQYFTPPEGSDSEDDPSSKQSKKTSATPAVDAHAQQQAYLPESGQQSTVRLASDDVPAQPSPSQPQQIMSQGSKRQASPKRSSQLLNNYPPMSSGSASSNVPPLTPRQRPATPGTPNPNKSGRNLESPSFASMQHQQSRMSPTKDHVRSQSQSFNQYRHDGWSGIPTPVPGGLDRRESARILKNDDDGNPLKKPPSSVTLVPASSSKDLRSSPSSSSLAQQQFQQMQMQMSQMNIQDNSQLRRLPSTRQLSQDQQLRRLRSSRSIAPDDDPSQPAAPALRKQPGIHGMNNNLQENIPPSRGQVKAGVPSASPHISRIGPNPLSSQPSLSSLAGPPSSSATALSRTAASPRHVSHSRDSGLAVPKPSTAAKRLSSYQNPPVSPRQPRATPASAKERPVSQYSANGYSDGHGSGHRHSYTHSSPAIPSSNGYLRSQPSAIPAPSTPHSRAASVSSIASSASTSTIQLAPSATNTSTASKHSDEITALSSVIIPALESALQRRTQSLHLLARQAKHHPHSSQAIPTTPGVQGSGHLTEALARKQYAHDKVKRLVIKAATVFKEIEKWDEQEPVGMGDEVDNFLEGFLEEVLVRVEPVDEA</sequence>
<evidence type="ECO:0000259" key="18">
    <source>
        <dbReference type="PROSITE" id="PS50011"/>
    </source>
</evidence>
<feature type="binding site" evidence="16">
    <location>
        <position position="40"/>
    </location>
    <ligand>
        <name>ATP</name>
        <dbReference type="ChEBI" id="CHEBI:30616"/>
    </ligand>
</feature>
<dbReference type="VEuPathDB" id="FungiDB:AAP_02173"/>
<dbReference type="InterPro" id="IPR017441">
    <property type="entry name" value="Protein_kinase_ATP_BS"/>
</dbReference>
<comment type="catalytic activity">
    <reaction evidence="15">
        <text>L-seryl-[protein] + ATP = O-phospho-L-seryl-[protein] + ADP + H(+)</text>
        <dbReference type="Rhea" id="RHEA:17989"/>
        <dbReference type="Rhea" id="RHEA-COMP:9863"/>
        <dbReference type="Rhea" id="RHEA-COMP:11604"/>
        <dbReference type="ChEBI" id="CHEBI:15378"/>
        <dbReference type="ChEBI" id="CHEBI:29999"/>
        <dbReference type="ChEBI" id="CHEBI:30616"/>
        <dbReference type="ChEBI" id="CHEBI:83421"/>
        <dbReference type="ChEBI" id="CHEBI:456216"/>
        <dbReference type="EC" id="2.7.11.1"/>
    </reaction>
</comment>
<evidence type="ECO:0000256" key="1">
    <source>
        <dbReference type="ARBA" id="ARBA00001946"/>
    </source>
</evidence>
<evidence type="ECO:0000256" key="17">
    <source>
        <dbReference type="SAM" id="MobiDB-lite"/>
    </source>
</evidence>
<dbReference type="SUPFAM" id="SSF56112">
    <property type="entry name" value="Protein kinase-like (PK-like)"/>
    <property type="match status" value="1"/>
</dbReference>
<accession>A0A166P2X6</accession>
<keyword evidence="20" id="KW-1185">Reference proteome</keyword>
<evidence type="ECO:0000256" key="2">
    <source>
        <dbReference type="ARBA" id="ARBA00004496"/>
    </source>
</evidence>
<feature type="domain" description="Protein kinase" evidence="18">
    <location>
        <begin position="11"/>
        <end position="262"/>
    </location>
</feature>
<dbReference type="GO" id="GO:0005737">
    <property type="term" value="C:cytoplasm"/>
    <property type="evidence" value="ECO:0007669"/>
    <property type="project" value="UniProtKB-SubCell"/>
</dbReference>
<organism evidence="19 20">
    <name type="scientific">Ascosphaera apis ARSEF 7405</name>
    <dbReference type="NCBI Taxonomy" id="392613"/>
    <lineage>
        <taxon>Eukaryota</taxon>
        <taxon>Fungi</taxon>
        <taxon>Dikarya</taxon>
        <taxon>Ascomycota</taxon>
        <taxon>Pezizomycotina</taxon>
        <taxon>Eurotiomycetes</taxon>
        <taxon>Eurotiomycetidae</taxon>
        <taxon>Onygenales</taxon>
        <taxon>Ascosphaeraceae</taxon>
        <taxon>Ascosphaera</taxon>
    </lineage>
</organism>
<dbReference type="GO" id="GO:0005524">
    <property type="term" value="F:ATP binding"/>
    <property type="evidence" value="ECO:0007669"/>
    <property type="project" value="UniProtKB-UniRule"/>
</dbReference>
<keyword evidence="8" id="KW-0808">Transferase</keyword>
<feature type="compositionally biased region" description="Polar residues" evidence="17">
    <location>
        <begin position="327"/>
        <end position="340"/>
    </location>
</feature>
<dbReference type="Pfam" id="PF00069">
    <property type="entry name" value="Pkinase"/>
    <property type="match status" value="1"/>
</dbReference>
<keyword evidence="13" id="KW-0460">Magnesium</keyword>
<evidence type="ECO:0000256" key="7">
    <source>
        <dbReference type="ARBA" id="ARBA00022553"/>
    </source>
</evidence>
<keyword evidence="5" id="KW-0963">Cytoplasm</keyword>
<feature type="compositionally biased region" description="Low complexity" evidence="17">
    <location>
        <begin position="547"/>
        <end position="575"/>
    </location>
</feature>
<keyword evidence="12 16" id="KW-0067">ATP-binding</keyword>
<evidence type="ECO:0000256" key="8">
    <source>
        <dbReference type="ARBA" id="ARBA00022679"/>
    </source>
</evidence>
<gene>
    <name evidence="19" type="ORF">AAP_02173</name>
</gene>
<evidence type="ECO:0000256" key="9">
    <source>
        <dbReference type="ARBA" id="ARBA00022723"/>
    </source>
</evidence>
<dbReference type="OrthoDB" id="248923at2759"/>
<evidence type="ECO:0000256" key="12">
    <source>
        <dbReference type="ARBA" id="ARBA00022840"/>
    </source>
</evidence>
<proteinExistence type="inferred from homology"/>
<feature type="compositionally biased region" description="Polar residues" evidence="17">
    <location>
        <begin position="410"/>
        <end position="438"/>
    </location>
</feature>
<dbReference type="Gene3D" id="3.30.200.20">
    <property type="entry name" value="Phosphorylase Kinase, domain 1"/>
    <property type="match status" value="1"/>
</dbReference>
<evidence type="ECO:0000313" key="19">
    <source>
        <dbReference type="EMBL" id="KZZ94080.1"/>
    </source>
</evidence>
<dbReference type="CDD" id="cd06609">
    <property type="entry name" value="STKc_MST3_like"/>
    <property type="match status" value="1"/>
</dbReference>
<evidence type="ECO:0000256" key="3">
    <source>
        <dbReference type="ARBA" id="ARBA00008874"/>
    </source>
</evidence>
<dbReference type="PROSITE" id="PS50011">
    <property type="entry name" value="PROTEIN_KINASE_DOM"/>
    <property type="match status" value="1"/>
</dbReference>
<evidence type="ECO:0000256" key="13">
    <source>
        <dbReference type="ARBA" id="ARBA00022842"/>
    </source>
</evidence>
<dbReference type="EC" id="2.7.11.1" evidence="4"/>
<dbReference type="Proteomes" id="UP000242877">
    <property type="component" value="Unassembled WGS sequence"/>
</dbReference>
<comment type="similarity">
    <text evidence="3">Belongs to the protein kinase superfamily. STE Ser/Thr protein kinase family. STE20 subfamily.</text>
</comment>
<comment type="catalytic activity">
    <reaction evidence="14">
        <text>L-threonyl-[protein] + ATP = O-phospho-L-threonyl-[protein] + ADP + H(+)</text>
        <dbReference type="Rhea" id="RHEA:46608"/>
        <dbReference type="Rhea" id="RHEA-COMP:11060"/>
        <dbReference type="Rhea" id="RHEA-COMP:11605"/>
        <dbReference type="ChEBI" id="CHEBI:15378"/>
        <dbReference type="ChEBI" id="CHEBI:30013"/>
        <dbReference type="ChEBI" id="CHEBI:30616"/>
        <dbReference type="ChEBI" id="CHEBI:61977"/>
        <dbReference type="ChEBI" id="CHEBI:456216"/>
        <dbReference type="EC" id="2.7.11.1"/>
    </reaction>
</comment>
<keyword evidence="7" id="KW-0597">Phosphoprotein</keyword>
<dbReference type="FunFam" id="3.30.200.20:FF:000488">
    <property type="entry name" value="Related to severin kinase"/>
    <property type="match status" value="1"/>
</dbReference>